<protein>
    <submittedName>
        <fullName evidence="1">Uncharacterized protein</fullName>
    </submittedName>
</protein>
<sequence length="159" mass="17862">MKLMANVSCARCNQVAESMDHIFRGCSVSIEVCLFDQAEAFGGSCAVGYLRGQKCNNSRNEVAKWGNPSRSVIKINFDIAFDIYSSRSTSGIRARNMAGQKLKARFQYITFTYTLRSANSLAHVLAKESFKRKESLYLIGNVPKHAKQLLTLERLRKPD</sequence>
<name>A0A2P5WP56_GOSBA</name>
<reference evidence="1 2" key="1">
    <citation type="submission" date="2015-01" db="EMBL/GenBank/DDBJ databases">
        <title>Genome of allotetraploid Gossypium barbadense reveals genomic plasticity and fiber elongation in cotton evolution.</title>
        <authorList>
            <person name="Chen X."/>
            <person name="Liu X."/>
            <person name="Zhao B."/>
            <person name="Zheng H."/>
            <person name="Hu Y."/>
            <person name="Lu G."/>
            <person name="Yang C."/>
            <person name="Chen J."/>
            <person name="Shan C."/>
            <person name="Zhang L."/>
            <person name="Zhou Y."/>
            <person name="Wang L."/>
            <person name="Guo W."/>
            <person name="Bai Y."/>
            <person name="Ruan J."/>
            <person name="Shangguan X."/>
            <person name="Mao Y."/>
            <person name="Jiang J."/>
            <person name="Zhu Y."/>
            <person name="Lei J."/>
            <person name="Kang H."/>
            <person name="Chen S."/>
            <person name="He X."/>
            <person name="Wang R."/>
            <person name="Wang Y."/>
            <person name="Chen J."/>
            <person name="Wang L."/>
            <person name="Yu S."/>
            <person name="Wang B."/>
            <person name="Wei J."/>
            <person name="Song S."/>
            <person name="Lu X."/>
            <person name="Gao Z."/>
            <person name="Gu W."/>
            <person name="Deng X."/>
            <person name="Ma D."/>
            <person name="Wang S."/>
            <person name="Liang W."/>
            <person name="Fang L."/>
            <person name="Cai C."/>
            <person name="Zhu X."/>
            <person name="Zhou B."/>
            <person name="Zhang Y."/>
            <person name="Chen Z."/>
            <person name="Xu S."/>
            <person name="Zhu R."/>
            <person name="Wang S."/>
            <person name="Zhang T."/>
            <person name="Zhao G."/>
        </authorList>
    </citation>
    <scope>NUCLEOTIDE SEQUENCE [LARGE SCALE GENOMIC DNA]</scope>
    <source>
        <strain evidence="2">cv. Xinhai21</strain>
        <tissue evidence="1">Leaf</tissue>
    </source>
</reference>
<proteinExistence type="predicted"/>
<organism evidence="1 2">
    <name type="scientific">Gossypium barbadense</name>
    <name type="common">Sea Island cotton</name>
    <name type="synonym">Hibiscus barbadensis</name>
    <dbReference type="NCBI Taxonomy" id="3634"/>
    <lineage>
        <taxon>Eukaryota</taxon>
        <taxon>Viridiplantae</taxon>
        <taxon>Streptophyta</taxon>
        <taxon>Embryophyta</taxon>
        <taxon>Tracheophyta</taxon>
        <taxon>Spermatophyta</taxon>
        <taxon>Magnoliopsida</taxon>
        <taxon>eudicotyledons</taxon>
        <taxon>Gunneridae</taxon>
        <taxon>Pentapetalae</taxon>
        <taxon>rosids</taxon>
        <taxon>malvids</taxon>
        <taxon>Malvales</taxon>
        <taxon>Malvaceae</taxon>
        <taxon>Malvoideae</taxon>
        <taxon>Gossypium</taxon>
    </lineage>
</organism>
<evidence type="ECO:0000313" key="2">
    <source>
        <dbReference type="Proteomes" id="UP000239757"/>
    </source>
</evidence>
<dbReference type="Proteomes" id="UP000239757">
    <property type="component" value="Unassembled WGS sequence"/>
</dbReference>
<dbReference type="AlphaFoldDB" id="A0A2P5WP56"/>
<dbReference type="EMBL" id="KZ666933">
    <property type="protein sequence ID" value="PPR92852.1"/>
    <property type="molecule type" value="Genomic_DNA"/>
</dbReference>
<accession>A0A2P5WP56</accession>
<gene>
    <name evidence="1" type="ORF">GOBAR_AA27817</name>
</gene>
<evidence type="ECO:0000313" key="1">
    <source>
        <dbReference type="EMBL" id="PPR92852.1"/>
    </source>
</evidence>